<accession>A0A245ZUG7</accession>
<feature type="transmembrane region" description="Helical" evidence="1">
    <location>
        <begin position="199"/>
        <end position="224"/>
    </location>
</feature>
<keyword evidence="1" id="KW-1133">Transmembrane helix</keyword>
<evidence type="ECO:0008006" key="4">
    <source>
        <dbReference type="Google" id="ProtNLM"/>
    </source>
</evidence>
<organism evidence="2 3">
    <name type="scientific">Sphingomonas dokdonensis</name>
    <dbReference type="NCBI Taxonomy" id="344880"/>
    <lineage>
        <taxon>Bacteria</taxon>
        <taxon>Pseudomonadati</taxon>
        <taxon>Pseudomonadota</taxon>
        <taxon>Alphaproteobacteria</taxon>
        <taxon>Sphingomonadales</taxon>
        <taxon>Sphingomonadaceae</taxon>
        <taxon>Sphingomonas</taxon>
    </lineage>
</organism>
<evidence type="ECO:0000313" key="2">
    <source>
        <dbReference type="EMBL" id="OWK33387.1"/>
    </source>
</evidence>
<evidence type="ECO:0000313" key="3">
    <source>
        <dbReference type="Proteomes" id="UP000197290"/>
    </source>
</evidence>
<dbReference type="EMBL" id="NBBI01000001">
    <property type="protein sequence ID" value="OWK33387.1"/>
    <property type="molecule type" value="Genomic_DNA"/>
</dbReference>
<keyword evidence="1" id="KW-0472">Membrane</keyword>
<protein>
    <recommendedName>
        <fullName evidence="4">Glycerophosphoryl diester phosphodiesterase membrane domain-containing protein</fullName>
    </recommendedName>
</protein>
<comment type="caution">
    <text evidence="2">The sequence shown here is derived from an EMBL/GenBank/DDBJ whole genome shotgun (WGS) entry which is preliminary data.</text>
</comment>
<dbReference type="Proteomes" id="UP000197290">
    <property type="component" value="Unassembled WGS sequence"/>
</dbReference>
<dbReference type="AlphaFoldDB" id="A0A245ZUG7"/>
<dbReference type="OrthoDB" id="7585068at2"/>
<dbReference type="RefSeq" id="WP_088365655.1">
    <property type="nucleotide sequence ID" value="NZ_NBBI01000001.1"/>
</dbReference>
<proteinExistence type="predicted"/>
<keyword evidence="3" id="KW-1185">Reference proteome</keyword>
<gene>
    <name evidence="2" type="ORF">SPDO_02640</name>
</gene>
<keyword evidence="1" id="KW-0812">Transmembrane</keyword>
<feature type="transmembrane region" description="Helical" evidence="1">
    <location>
        <begin position="97"/>
        <end position="120"/>
    </location>
</feature>
<name>A0A245ZUG7_9SPHN</name>
<evidence type="ECO:0000256" key="1">
    <source>
        <dbReference type="SAM" id="Phobius"/>
    </source>
</evidence>
<feature type="transmembrane region" description="Helical" evidence="1">
    <location>
        <begin position="54"/>
        <end position="76"/>
    </location>
</feature>
<feature type="transmembrane region" description="Helical" evidence="1">
    <location>
        <begin position="140"/>
        <end position="161"/>
    </location>
</feature>
<sequence>MISIGEIWDRTMRVIAGRLGILLTLAFLLMIVPPVVQAALETVEGTSFGLRSAQLAVSLIVFLAASMAMIAMTAVASDPAVDREAALAAGRARLGPFIGVSLVVGLAFGLAVLPGAVLLGMARFDLAQARLAGSQEGVNLVLLGFGLLYFLVLLPVMLWVAARLVPLGAVIVNERRGVGAIRRSFVLTRGTGMKLMGVLILYVVVFLVVLTAATSVIGIVARLLAGSNGATVVALAVALATALVTAAFSVLQAVFAAQFYLAAQEAHDPA</sequence>
<feature type="transmembrane region" description="Helical" evidence="1">
    <location>
        <begin position="230"/>
        <end position="251"/>
    </location>
</feature>
<reference evidence="2 3" key="1">
    <citation type="submission" date="2017-03" db="EMBL/GenBank/DDBJ databases">
        <title>Genome sequence of Sphingomonas dokdonensis DSM 21029.</title>
        <authorList>
            <person name="Poehlein A."/>
            <person name="Wuebbeler J.H."/>
            <person name="Steinbuechel A."/>
            <person name="Daniel R."/>
        </authorList>
    </citation>
    <scope>NUCLEOTIDE SEQUENCE [LARGE SCALE GENOMIC DNA]</scope>
    <source>
        <strain evidence="2 3">DSM 21029</strain>
    </source>
</reference>